<comment type="caution">
    <text evidence="2">The sequence shown here is derived from an EMBL/GenBank/DDBJ whole genome shotgun (WGS) entry which is preliminary data.</text>
</comment>
<dbReference type="OrthoDB" id="10012680at2759"/>
<evidence type="ECO:0000313" key="4">
    <source>
        <dbReference type="Proteomes" id="UP000663828"/>
    </source>
</evidence>
<reference evidence="2" key="1">
    <citation type="submission" date="2021-02" db="EMBL/GenBank/DDBJ databases">
        <authorList>
            <person name="Nowell W R."/>
        </authorList>
    </citation>
    <scope>NUCLEOTIDE SEQUENCE</scope>
</reference>
<proteinExistence type="predicted"/>
<keyword evidence="1" id="KW-0732">Signal</keyword>
<feature type="signal peptide" evidence="1">
    <location>
        <begin position="1"/>
        <end position="20"/>
    </location>
</feature>
<organism evidence="2 4">
    <name type="scientific">Adineta ricciae</name>
    <name type="common">Rotifer</name>
    <dbReference type="NCBI Taxonomy" id="249248"/>
    <lineage>
        <taxon>Eukaryota</taxon>
        <taxon>Metazoa</taxon>
        <taxon>Spiralia</taxon>
        <taxon>Gnathifera</taxon>
        <taxon>Rotifera</taxon>
        <taxon>Eurotatoria</taxon>
        <taxon>Bdelloidea</taxon>
        <taxon>Adinetida</taxon>
        <taxon>Adinetidae</taxon>
        <taxon>Adineta</taxon>
    </lineage>
</organism>
<name>A0A815EKG1_ADIRI</name>
<accession>A0A815EKG1</accession>
<dbReference type="Proteomes" id="UP000663828">
    <property type="component" value="Unassembled WGS sequence"/>
</dbReference>
<evidence type="ECO:0000256" key="1">
    <source>
        <dbReference type="SAM" id="SignalP"/>
    </source>
</evidence>
<sequence>MKLYCLFILFLFVNIPKISAYPDNRIDSLVNIEEDSFESPSSFFTEEDHSIVKRSQRNANFLYRYCRRAGGGQRFCLKYAIQMLYATGH</sequence>
<dbReference type="EMBL" id="CAJNOR010002562">
    <property type="protein sequence ID" value="CAF1311595.1"/>
    <property type="molecule type" value="Genomic_DNA"/>
</dbReference>
<dbReference type="EMBL" id="CAJNOJ010000250">
    <property type="protein sequence ID" value="CAF1337244.1"/>
    <property type="molecule type" value="Genomic_DNA"/>
</dbReference>
<dbReference type="AlphaFoldDB" id="A0A815EKG1"/>
<protein>
    <submittedName>
        <fullName evidence="2">Uncharacterized protein</fullName>
    </submittedName>
</protein>
<feature type="chain" id="PRO_5035605287" evidence="1">
    <location>
        <begin position="21"/>
        <end position="89"/>
    </location>
</feature>
<evidence type="ECO:0000313" key="2">
    <source>
        <dbReference type="EMBL" id="CAF1311595.1"/>
    </source>
</evidence>
<gene>
    <name evidence="3" type="ORF">EDS130_LOCUS32529</name>
    <name evidence="2" type="ORF">XAT740_LOCUS29414</name>
</gene>
<dbReference type="Proteomes" id="UP000663852">
    <property type="component" value="Unassembled WGS sequence"/>
</dbReference>
<keyword evidence="4" id="KW-1185">Reference proteome</keyword>
<evidence type="ECO:0000313" key="3">
    <source>
        <dbReference type="EMBL" id="CAF1337244.1"/>
    </source>
</evidence>